<name>A0A5J4J166_9FLAO</name>
<accession>A0A5J4J166</accession>
<dbReference type="Gene3D" id="3.90.1150.10">
    <property type="entry name" value="Aspartate Aminotransferase, domain 1"/>
    <property type="match status" value="1"/>
</dbReference>
<dbReference type="EMBL" id="BKCG01000009">
    <property type="protein sequence ID" value="GER60612.1"/>
    <property type="molecule type" value="Genomic_DNA"/>
</dbReference>
<evidence type="ECO:0000256" key="1">
    <source>
        <dbReference type="ARBA" id="ARBA00022898"/>
    </source>
</evidence>
<dbReference type="InterPro" id="IPR015424">
    <property type="entry name" value="PyrdxlP-dep_Trfase"/>
</dbReference>
<dbReference type="InterPro" id="IPR015421">
    <property type="entry name" value="PyrdxlP-dep_Trfase_major"/>
</dbReference>
<dbReference type="Proteomes" id="UP000326509">
    <property type="component" value="Unassembled WGS sequence"/>
</dbReference>
<sequence length="358" mass="40565">MEELKTEFPALNGQTYLNTASSGLLSKTLFNWRREHENDLLNNGADFSVRKQIPEDTRAAVARFFNAHIDEVALIPNVSFGINTILEGLPKGQKVLMLKDDYPSLLWPIETRDFNVCYASISENLETSIAEAFKKHRPDIFVFSVVQWLSGVKMDLKFLKELKTQYPNVLFMADATQYMGTEIFNFQDSAIDVFGGSGYKWMLSGFGNGLMLIKKSAQKHIFPQTIGFNSAKTFDSLATDTSFVKHFEPGHQDTFNYGSLQQGILQAEHYTMQAIETKIKDISAYAKERFVALNLLDNTTKNRNVHSSIFNLKCDMVVFKNLMSQNIICSPRGGGVRVSFHYYNKLADVDKLINVLEL</sequence>
<feature type="domain" description="Aminotransferase class V" evidence="2">
    <location>
        <begin position="51"/>
        <end position="352"/>
    </location>
</feature>
<dbReference type="RefSeq" id="WP_151675045.1">
    <property type="nucleotide sequence ID" value="NZ_BKCG01000009.1"/>
</dbReference>
<dbReference type="Gene3D" id="3.40.640.10">
    <property type="entry name" value="Type I PLP-dependent aspartate aminotransferase-like (Major domain)"/>
    <property type="match status" value="1"/>
</dbReference>
<gene>
    <name evidence="3" type="ORF">ULMA_27200</name>
</gene>
<dbReference type="OrthoDB" id="513408at2"/>
<evidence type="ECO:0000313" key="3">
    <source>
        <dbReference type="EMBL" id="GER60612.1"/>
    </source>
</evidence>
<reference evidence="3 4" key="1">
    <citation type="submission" date="2019-08" db="EMBL/GenBank/DDBJ databases">
        <title>Draft genome sequence of Ulvibacter marinus type strain NBRC 109484.</title>
        <authorList>
            <person name="Kawano K."/>
            <person name="Ushijima N."/>
            <person name="Kihara M."/>
            <person name="Itoh H."/>
        </authorList>
    </citation>
    <scope>NUCLEOTIDE SEQUENCE [LARGE SCALE GENOMIC DNA]</scope>
    <source>
        <strain evidence="3 4">NBRC 109484</strain>
    </source>
</reference>
<comment type="caution">
    <text evidence="3">The sequence shown here is derived from an EMBL/GenBank/DDBJ whole genome shotgun (WGS) entry which is preliminary data.</text>
</comment>
<dbReference type="Pfam" id="PF00266">
    <property type="entry name" value="Aminotran_5"/>
    <property type="match status" value="1"/>
</dbReference>
<dbReference type="InterPro" id="IPR000192">
    <property type="entry name" value="Aminotrans_V_dom"/>
</dbReference>
<evidence type="ECO:0000313" key="4">
    <source>
        <dbReference type="Proteomes" id="UP000326509"/>
    </source>
</evidence>
<keyword evidence="1" id="KW-0663">Pyridoxal phosphate</keyword>
<evidence type="ECO:0000259" key="2">
    <source>
        <dbReference type="Pfam" id="PF00266"/>
    </source>
</evidence>
<dbReference type="PANTHER" id="PTHR43092:SF2">
    <property type="entry name" value="HERCYNYLCYSTEINE SULFOXIDE LYASE"/>
    <property type="match status" value="1"/>
</dbReference>
<keyword evidence="4" id="KW-1185">Reference proteome</keyword>
<dbReference type="PANTHER" id="PTHR43092">
    <property type="entry name" value="L-CYSTEINE DESULFHYDRASE"/>
    <property type="match status" value="1"/>
</dbReference>
<dbReference type="AlphaFoldDB" id="A0A5J4J166"/>
<dbReference type="InterPro" id="IPR015422">
    <property type="entry name" value="PyrdxlP-dep_Trfase_small"/>
</dbReference>
<organism evidence="3 4">
    <name type="scientific">Patiriisocius marinus</name>
    <dbReference type="NCBI Taxonomy" id="1397112"/>
    <lineage>
        <taxon>Bacteria</taxon>
        <taxon>Pseudomonadati</taxon>
        <taxon>Bacteroidota</taxon>
        <taxon>Flavobacteriia</taxon>
        <taxon>Flavobacteriales</taxon>
        <taxon>Flavobacteriaceae</taxon>
        <taxon>Patiriisocius</taxon>
    </lineage>
</organism>
<protein>
    <submittedName>
        <fullName evidence="3">Cysteine desulfurase</fullName>
    </submittedName>
</protein>
<dbReference type="SUPFAM" id="SSF53383">
    <property type="entry name" value="PLP-dependent transferases"/>
    <property type="match status" value="1"/>
</dbReference>
<proteinExistence type="predicted"/>